<organism evidence="14 15">
    <name type="scientific">Thiobaca trueperi</name>
    <dbReference type="NCBI Taxonomy" id="127458"/>
    <lineage>
        <taxon>Bacteria</taxon>
        <taxon>Pseudomonadati</taxon>
        <taxon>Pseudomonadota</taxon>
        <taxon>Gammaproteobacteria</taxon>
        <taxon>Chromatiales</taxon>
        <taxon>Chromatiaceae</taxon>
        <taxon>Thiobaca</taxon>
    </lineage>
</organism>
<keyword evidence="8 14" id="KW-0012">Acyltransferase</keyword>
<keyword evidence="2" id="KW-1003">Cell membrane</keyword>
<keyword evidence="7 13" id="KW-0472">Membrane</keyword>
<comment type="caution">
    <text evidence="14">The sequence shown here is derived from an EMBL/GenBank/DDBJ whole genome shotgun (WGS) entry which is preliminary data.</text>
</comment>
<keyword evidence="4 13" id="KW-0812">Transmembrane</keyword>
<evidence type="ECO:0000256" key="6">
    <source>
        <dbReference type="ARBA" id="ARBA00022989"/>
    </source>
</evidence>
<proteinExistence type="inferred from homology"/>
<evidence type="ECO:0000256" key="10">
    <source>
        <dbReference type="ARBA" id="ARBA00023603"/>
    </source>
</evidence>
<evidence type="ECO:0000256" key="8">
    <source>
        <dbReference type="ARBA" id="ARBA00023315"/>
    </source>
</evidence>
<evidence type="ECO:0000256" key="9">
    <source>
        <dbReference type="ARBA" id="ARBA00023588"/>
    </source>
</evidence>
<comment type="pathway">
    <text evidence="9">Carotenoid biosynthesis; staphyloxanthin biosynthesis; staphyloxanthin from farnesyl diphosphate: step 5/5.</text>
</comment>
<dbReference type="OrthoDB" id="3783432at2"/>
<comment type="subcellular location">
    <subcellularLocation>
        <location evidence="1">Cell membrane</location>
        <topology evidence="1">Single-pass membrane protein</topology>
    </subcellularLocation>
</comment>
<keyword evidence="5" id="KW-0732">Signal</keyword>
<feature type="transmembrane region" description="Helical" evidence="13">
    <location>
        <begin position="116"/>
        <end position="136"/>
    </location>
</feature>
<dbReference type="AlphaFoldDB" id="A0A4R3MWZ7"/>
<evidence type="ECO:0000256" key="11">
    <source>
        <dbReference type="ARBA" id="ARBA00023667"/>
    </source>
</evidence>
<evidence type="ECO:0000256" key="2">
    <source>
        <dbReference type="ARBA" id="ARBA00022475"/>
    </source>
</evidence>
<evidence type="ECO:0000256" key="5">
    <source>
        <dbReference type="ARBA" id="ARBA00022729"/>
    </source>
</evidence>
<keyword evidence="15" id="KW-1185">Reference proteome</keyword>
<evidence type="ECO:0000313" key="14">
    <source>
        <dbReference type="EMBL" id="TCT19263.1"/>
    </source>
</evidence>
<evidence type="ECO:0000256" key="3">
    <source>
        <dbReference type="ARBA" id="ARBA00022679"/>
    </source>
</evidence>
<evidence type="ECO:0000256" key="1">
    <source>
        <dbReference type="ARBA" id="ARBA00004162"/>
    </source>
</evidence>
<comment type="similarity">
    <text evidence="10">Belongs to the acyltransferase CrtO family.</text>
</comment>
<sequence>MLNLLILYGLIWTGFHLGAGYVAQRLPGRLFADFPLVSREYGWEDSGRLYERLGIRWWKDHLPEAGGFLRGGFPKRHLQSGDPGYLGQFALETCRAECSHWLTWSLALTFFVWNPWQIGVVMLIYGAASNLPCILVQRYNRIRLRRVARTLARRAQRDDAALPAHALPRQGERQRA</sequence>
<evidence type="ECO:0000313" key="15">
    <source>
        <dbReference type="Proteomes" id="UP000295717"/>
    </source>
</evidence>
<protein>
    <recommendedName>
        <fullName evidence="11">Glycosyl-4,4'-diaponeurosporenoate acyltransferase</fullName>
    </recommendedName>
</protein>
<comment type="function">
    <text evidence="12">Catalyzes the acylation of glycosyl-4,4'-diaponeurosporenoate, i.e. the esterification of glucose at the C6'' position with the carboxyl group of the C(15) fatty acid 12-methyltetradecanoic acid, to yield staphyloxanthin. This is the last step in the biosynthesis of this orange pigment, present in most staphylococci strains.</text>
</comment>
<keyword evidence="6 13" id="KW-1133">Transmembrane helix</keyword>
<dbReference type="InterPro" id="IPR044021">
    <property type="entry name" value="CrtO"/>
</dbReference>
<evidence type="ECO:0000256" key="12">
    <source>
        <dbReference type="ARBA" id="ARBA00025324"/>
    </source>
</evidence>
<dbReference type="GO" id="GO:0016746">
    <property type="term" value="F:acyltransferase activity"/>
    <property type="evidence" value="ECO:0007669"/>
    <property type="project" value="UniProtKB-KW"/>
</dbReference>
<evidence type="ECO:0000256" key="4">
    <source>
        <dbReference type="ARBA" id="ARBA00022692"/>
    </source>
</evidence>
<dbReference type="UniPathway" id="UPA00029">
    <property type="reaction ID" value="UER00560"/>
</dbReference>
<gene>
    <name evidence="14" type="ORF">EDC35_109143</name>
</gene>
<evidence type="ECO:0000256" key="7">
    <source>
        <dbReference type="ARBA" id="ARBA00023136"/>
    </source>
</evidence>
<accession>A0A4R3MWZ7</accession>
<keyword evidence="3 14" id="KW-0808">Transferase</keyword>
<reference evidence="14 15" key="1">
    <citation type="submission" date="2019-03" db="EMBL/GenBank/DDBJ databases">
        <title>Genomic Encyclopedia of Type Strains, Phase IV (KMG-IV): sequencing the most valuable type-strain genomes for metagenomic binning, comparative biology and taxonomic classification.</title>
        <authorList>
            <person name="Goeker M."/>
        </authorList>
    </citation>
    <scope>NUCLEOTIDE SEQUENCE [LARGE SCALE GENOMIC DNA]</scope>
    <source>
        <strain evidence="14 15">DSM 13587</strain>
    </source>
</reference>
<evidence type="ECO:0000256" key="13">
    <source>
        <dbReference type="SAM" id="Phobius"/>
    </source>
</evidence>
<dbReference type="Pfam" id="PF18927">
    <property type="entry name" value="CrtO"/>
    <property type="match status" value="1"/>
</dbReference>
<dbReference type="GO" id="GO:0005886">
    <property type="term" value="C:plasma membrane"/>
    <property type="evidence" value="ECO:0007669"/>
    <property type="project" value="UniProtKB-SubCell"/>
</dbReference>
<name>A0A4R3MWZ7_9GAMM</name>
<dbReference type="RefSeq" id="WP_132978247.1">
    <property type="nucleotide sequence ID" value="NZ_SMAO01000009.1"/>
</dbReference>
<dbReference type="EMBL" id="SMAO01000009">
    <property type="protein sequence ID" value="TCT19263.1"/>
    <property type="molecule type" value="Genomic_DNA"/>
</dbReference>
<dbReference type="Proteomes" id="UP000295717">
    <property type="component" value="Unassembled WGS sequence"/>
</dbReference>